<protein>
    <submittedName>
        <fullName evidence="1">Uncharacterized protein</fullName>
    </submittedName>
</protein>
<reference evidence="1 2" key="1">
    <citation type="submission" date="2019-03" db="EMBL/GenBank/DDBJ databases">
        <title>First draft genome of Liparis tanakae, snailfish: a comprehensive survey of snailfish specific genes.</title>
        <authorList>
            <person name="Kim W."/>
            <person name="Song I."/>
            <person name="Jeong J.-H."/>
            <person name="Kim D."/>
            <person name="Kim S."/>
            <person name="Ryu S."/>
            <person name="Song J.Y."/>
            <person name="Lee S.K."/>
        </authorList>
    </citation>
    <scope>NUCLEOTIDE SEQUENCE [LARGE SCALE GENOMIC DNA]</scope>
    <source>
        <tissue evidence="1">Muscle</tissue>
    </source>
</reference>
<dbReference type="EMBL" id="SRLO01000005">
    <property type="protein sequence ID" value="TNN88461.1"/>
    <property type="molecule type" value="Genomic_DNA"/>
</dbReference>
<comment type="caution">
    <text evidence="1">The sequence shown here is derived from an EMBL/GenBank/DDBJ whole genome shotgun (WGS) entry which is preliminary data.</text>
</comment>
<gene>
    <name evidence="1" type="ORF">EYF80_001243</name>
</gene>
<evidence type="ECO:0000313" key="1">
    <source>
        <dbReference type="EMBL" id="TNN88461.1"/>
    </source>
</evidence>
<proteinExistence type="predicted"/>
<dbReference type="Proteomes" id="UP000314294">
    <property type="component" value="Unassembled WGS sequence"/>
</dbReference>
<keyword evidence="2" id="KW-1185">Reference proteome</keyword>
<organism evidence="1 2">
    <name type="scientific">Liparis tanakae</name>
    <name type="common">Tanaka's snailfish</name>
    <dbReference type="NCBI Taxonomy" id="230148"/>
    <lineage>
        <taxon>Eukaryota</taxon>
        <taxon>Metazoa</taxon>
        <taxon>Chordata</taxon>
        <taxon>Craniata</taxon>
        <taxon>Vertebrata</taxon>
        <taxon>Euteleostomi</taxon>
        <taxon>Actinopterygii</taxon>
        <taxon>Neopterygii</taxon>
        <taxon>Teleostei</taxon>
        <taxon>Neoteleostei</taxon>
        <taxon>Acanthomorphata</taxon>
        <taxon>Eupercaria</taxon>
        <taxon>Perciformes</taxon>
        <taxon>Cottioidei</taxon>
        <taxon>Cottales</taxon>
        <taxon>Liparidae</taxon>
        <taxon>Liparis</taxon>
    </lineage>
</organism>
<sequence>MGRYEAKVPSWIQSDVMPSSGEAALHVTFLLLGSRHMQLTATEADMSSLLVYSRSSFSPIGHKTEVVCGKVFD</sequence>
<name>A0A4Z2JEM1_9TELE</name>
<dbReference type="AlphaFoldDB" id="A0A4Z2JEM1"/>
<accession>A0A4Z2JEM1</accession>
<evidence type="ECO:0000313" key="2">
    <source>
        <dbReference type="Proteomes" id="UP000314294"/>
    </source>
</evidence>